<dbReference type="PANTHER" id="PTHR21221">
    <property type="entry name" value="UREIDOGLYCOLATE HYDROLASE"/>
    <property type="match status" value="1"/>
</dbReference>
<keyword evidence="2" id="KW-0659">Purine metabolism</keyword>
<dbReference type="InterPro" id="IPR024060">
    <property type="entry name" value="Ureidoglycolate_lyase_dom_sf"/>
</dbReference>
<dbReference type="EMBL" id="BKCN01000004">
    <property type="protein sequence ID" value="GER03543.1"/>
    <property type="molecule type" value="Genomic_DNA"/>
</dbReference>
<proteinExistence type="predicted"/>
<gene>
    <name evidence="5" type="primary">allA</name>
    <name evidence="5" type="ORF">JCM17846_12250</name>
</gene>
<accession>A0A5A7N5E6</accession>
<protein>
    <submittedName>
        <fullName evidence="5">Ureidoglycolate lyase</fullName>
    </submittedName>
</protein>
<dbReference type="NCBIfam" id="NF009932">
    <property type="entry name" value="PRK13395.1"/>
    <property type="match status" value="1"/>
</dbReference>
<keyword evidence="6" id="KW-1185">Reference proteome</keyword>
<comment type="caution">
    <text evidence="5">The sequence shown here is derived from an EMBL/GenBank/DDBJ whole genome shotgun (WGS) entry which is preliminary data.</text>
</comment>
<dbReference type="Gene3D" id="2.60.120.480">
    <property type="entry name" value="Ureidoglycolate hydrolase"/>
    <property type="match status" value="1"/>
</dbReference>
<evidence type="ECO:0000256" key="3">
    <source>
        <dbReference type="ARBA" id="ARBA00023239"/>
    </source>
</evidence>
<name>A0A5A7N5E6_9PROT</name>
<dbReference type="SUPFAM" id="SSF51182">
    <property type="entry name" value="RmlC-like cupins"/>
    <property type="match status" value="1"/>
</dbReference>
<dbReference type="GO" id="GO:0050385">
    <property type="term" value="F:ureidoglycolate lyase activity"/>
    <property type="evidence" value="ECO:0007669"/>
    <property type="project" value="UniProtKB-EC"/>
</dbReference>
<dbReference type="PANTHER" id="PTHR21221:SF1">
    <property type="entry name" value="UREIDOGLYCOLATE LYASE"/>
    <property type="match status" value="1"/>
</dbReference>
<keyword evidence="3 5" id="KW-0456">Lyase</keyword>
<dbReference type="PIRSF" id="PIRSF017306">
    <property type="entry name" value="Ureidogly_hydro"/>
    <property type="match status" value="1"/>
</dbReference>
<evidence type="ECO:0000313" key="6">
    <source>
        <dbReference type="Proteomes" id="UP000324996"/>
    </source>
</evidence>
<dbReference type="InterPro" id="IPR011051">
    <property type="entry name" value="RmlC_Cupin_sf"/>
</dbReference>
<evidence type="ECO:0000256" key="1">
    <source>
        <dbReference type="ARBA" id="ARBA00011738"/>
    </source>
</evidence>
<dbReference type="Pfam" id="PF04115">
    <property type="entry name" value="Ureidogly_lyase"/>
    <property type="match status" value="1"/>
</dbReference>
<comment type="subunit">
    <text evidence="1">Homodimer.</text>
</comment>
<dbReference type="Proteomes" id="UP000324996">
    <property type="component" value="Unassembled WGS sequence"/>
</dbReference>
<sequence length="172" mass="18934">MTAESRTITPRALTPEAFAPYGDVMMVETTAKHFEINEGHTTRFHDLARLDLERDGGHPLLSIFRSQPKALPLILEVMERHPLGSQAFYPLSPRPYLVVVAPPGDFDPAAVVAFLVRPDQGVNYHAGTWHHYSLALDETSDFLVIDRGGPGDNLAEVRLSPPIRIDLEGGAS</sequence>
<evidence type="ECO:0000313" key="5">
    <source>
        <dbReference type="EMBL" id="GER03543.1"/>
    </source>
</evidence>
<dbReference type="GO" id="GO:0004848">
    <property type="term" value="F:ureidoglycolate hydrolase activity"/>
    <property type="evidence" value="ECO:0007669"/>
    <property type="project" value="InterPro"/>
</dbReference>
<dbReference type="InterPro" id="IPR047233">
    <property type="entry name" value="UAH_cupin"/>
</dbReference>
<comment type="catalytic activity">
    <reaction evidence="4">
        <text>(S)-ureidoglycolate = urea + glyoxylate</text>
        <dbReference type="Rhea" id="RHEA:11304"/>
        <dbReference type="ChEBI" id="CHEBI:16199"/>
        <dbReference type="ChEBI" id="CHEBI:36655"/>
        <dbReference type="ChEBI" id="CHEBI:57296"/>
        <dbReference type="EC" id="4.3.2.3"/>
    </reaction>
</comment>
<dbReference type="AlphaFoldDB" id="A0A5A7N5E6"/>
<organism evidence="5 6">
    <name type="scientific">Iodidimonas nitroreducens</name>
    <dbReference type="NCBI Taxonomy" id="1236968"/>
    <lineage>
        <taxon>Bacteria</taxon>
        <taxon>Pseudomonadati</taxon>
        <taxon>Pseudomonadota</taxon>
        <taxon>Alphaproteobacteria</taxon>
        <taxon>Iodidimonadales</taxon>
        <taxon>Iodidimonadaceae</taxon>
        <taxon>Iodidimonas</taxon>
    </lineage>
</organism>
<dbReference type="InterPro" id="IPR007247">
    <property type="entry name" value="Ureidogly_lyase"/>
</dbReference>
<dbReference type="RefSeq" id="WP_042087219.1">
    <property type="nucleotide sequence ID" value="NZ_BKCN01000004.1"/>
</dbReference>
<reference evidence="5 6" key="1">
    <citation type="submission" date="2019-09" db="EMBL/GenBank/DDBJ databases">
        <title>NBRP : Genome information of microbial organism related human and environment.</title>
        <authorList>
            <person name="Hattori M."/>
            <person name="Oshima K."/>
            <person name="Inaba H."/>
            <person name="Suda W."/>
            <person name="Sakamoto M."/>
            <person name="Iino T."/>
            <person name="Kitahara M."/>
            <person name="Oshida Y."/>
            <person name="Iida T."/>
            <person name="Kudo T."/>
            <person name="Itoh T."/>
            <person name="Ohkuma M."/>
        </authorList>
    </citation>
    <scope>NUCLEOTIDE SEQUENCE [LARGE SCALE GENOMIC DNA]</scope>
    <source>
        <strain evidence="5 6">Q-1</strain>
    </source>
</reference>
<dbReference type="CDD" id="cd20298">
    <property type="entry name" value="cupin_UAH"/>
    <property type="match status" value="1"/>
</dbReference>
<evidence type="ECO:0000256" key="2">
    <source>
        <dbReference type="ARBA" id="ARBA00022631"/>
    </source>
</evidence>
<dbReference type="GO" id="GO:0006144">
    <property type="term" value="P:purine nucleobase metabolic process"/>
    <property type="evidence" value="ECO:0007669"/>
    <property type="project" value="UniProtKB-KW"/>
</dbReference>
<evidence type="ECO:0000256" key="4">
    <source>
        <dbReference type="ARBA" id="ARBA00047684"/>
    </source>
</evidence>
<dbReference type="GO" id="GO:0000256">
    <property type="term" value="P:allantoin catabolic process"/>
    <property type="evidence" value="ECO:0007669"/>
    <property type="project" value="InterPro"/>
</dbReference>